<dbReference type="EMBL" id="JAKRVX010000004">
    <property type="protein sequence ID" value="MCL9817603.1"/>
    <property type="molecule type" value="Genomic_DNA"/>
</dbReference>
<dbReference type="CDD" id="cd02440">
    <property type="entry name" value="AdoMet_MTases"/>
    <property type="match status" value="1"/>
</dbReference>
<dbReference type="Proteomes" id="UP001203207">
    <property type="component" value="Unassembled WGS sequence"/>
</dbReference>
<keyword evidence="5" id="KW-1185">Reference proteome</keyword>
<gene>
    <name evidence="4" type="ORF">AArcSt2_11665</name>
</gene>
<dbReference type="RefSeq" id="WP_250584818.1">
    <property type="nucleotide sequence ID" value="NZ_JAKRVX010000004.1"/>
</dbReference>
<keyword evidence="2" id="KW-0808">Transferase</keyword>
<evidence type="ECO:0000313" key="5">
    <source>
        <dbReference type="Proteomes" id="UP001203207"/>
    </source>
</evidence>
<evidence type="ECO:0000313" key="4">
    <source>
        <dbReference type="EMBL" id="MCL9817603.1"/>
    </source>
</evidence>
<name>A0AAE3K912_9EURY</name>
<dbReference type="PANTHER" id="PTHR43861:SF1">
    <property type="entry name" value="TRANS-ACONITATE 2-METHYLTRANSFERASE"/>
    <property type="match status" value="1"/>
</dbReference>
<dbReference type="Gene3D" id="3.40.50.150">
    <property type="entry name" value="Vaccinia Virus protein VP39"/>
    <property type="match status" value="1"/>
</dbReference>
<dbReference type="SUPFAM" id="SSF53335">
    <property type="entry name" value="S-adenosyl-L-methionine-dependent methyltransferases"/>
    <property type="match status" value="1"/>
</dbReference>
<proteinExistence type="predicted"/>
<protein>
    <submittedName>
        <fullName evidence="4">Class I SAM-dependent methyltransferase</fullName>
    </submittedName>
</protein>
<evidence type="ECO:0000259" key="3">
    <source>
        <dbReference type="Pfam" id="PF13649"/>
    </source>
</evidence>
<reference evidence="4" key="2">
    <citation type="submission" date="2022-02" db="EMBL/GenBank/DDBJ databases">
        <authorList>
            <person name="Elcheninov A.G."/>
            <person name="Sorokin D.Y."/>
            <person name="Kublanov I.V."/>
        </authorList>
    </citation>
    <scope>NUCLEOTIDE SEQUENCE</scope>
    <source>
        <strain evidence="4">AArc-St2</strain>
    </source>
</reference>
<feature type="domain" description="Methyltransferase" evidence="3">
    <location>
        <begin position="46"/>
        <end position="133"/>
    </location>
</feature>
<dbReference type="GO" id="GO:0032259">
    <property type="term" value="P:methylation"/>
    <property type="evidence" value="ECO:0007669"/>
    <property type="project" value="UniProtKB-KW"/>
</dbReference>
<organism evidence="4 5">
    <name type="scientific">Natronocalculus amylovorans</name>
    <dbReference type="NCBI Taxonomy" id="2917812"/>
    <lineage>
        <taxon>Archaea</taxon>
        <taxon>Methanobacteriati</taxon>
        <taxon>Methanobacteriota</taxon>
        <taxon>Stenosarchaea group</taxon>
        <taxon>Halobacteria</taxon>
        <taxon>Halobacteriales</taxon>
        <taxon>Haloferacaceae</taxon>
        <taxon>Natronocalculus</taxon>
    </lineage>
</organism>
<dbReference type="PANTHER" id="PTHR43861">
    <property type="entry name" value="TRANS-ACONITATE 2-METHYLTRANSFERASE-RELATED"/>
    <property type="match status" value="1"/>
</dbReference>
<dbReference type="Pfam" id="PF13649">
    <property type="entry name" value="Methyltransf_25"/>
    <property type="match status" value="1"/>
</dbReference>
<dbReference type="InterPro" id="IPR041698">
    <property type="entry name" value="Methyltransf_25"/>
</dbReference>
<dbReference type="GO" id="GO:0008168">
    <property type="term" value="F:methyltransferase activity"/>
    <property type="evidence" value="ECO:0007669"/>
    <property type="project" value="UniProtKB-KW"/>
</dbReference>
<evidence type="ECO:0000256" key="2">
    <source>
        <dbReference type="ARBA" id="ARBA00022679"/>
    </source>
</evidence>
<evidence type="ECO:0000256" key="1">
    <source>
        <dbReference type="ARBA" id="ARBA00022603"/>
    </source>
</evidence>
<reference evidence="4" key="1">
    <citation type="journal article" date="2022" name="Syst. Appl. Microbiol.">
        <title>Natronocalculus amylovorans gen. nov., sp. nov., and Natranaeroarchaeum aerophilus sp. nov., dominant culturable amylolytic natronoarchaea from hypersaline soda lakes in southwestern Siberia.</title>
        <authorList>
            <person name="Sorokin D.Y."/>
            <person name="Elcheninov A.G."/>
            <person name="Khizhniak T.V."/>
            <person name="Koenen M."/>
            <person name="Bale N.J."/>
            <person name="Damste J.S.S."/>
            <person name="Kublanov I.V."/>
        </authorList>
    </citation>
    <scope>NUCLEOTIDE SEQUENCE</scope>
    <source>
        <strain evidence="4">AArc-St2</strain>
    </source>
</reference>
<dbReference type="InterPro" id="IPR029063">
    <property type="entry name" value="SAM-dependent_MTases_sf"/>
</dbReference>
<sequence>MKKTVEEHAARFSEKAAEYDDSKSEEYHACCSLVVDHAAPTKDDTVLDLGTGTGAIALALAPAAKQVIGRDISEGMLEQARQKAAERGIENVTFGIGRFREPNYDGEVTIVTSNYALHHLSDEEKREAIQQIAAYKPDRFVLGDVMFFGEPDPDVPFYSPDVDDPATVGALADMFTDAGFALTAVERIHDQVGVLVGERVPVDRDKTVVQ</sequence>
<dbReference type="AlphaFoldDB" id="A0AAE3K912"/>
<keyword evidence="1 4" id="KW-0489">Methyltransferase</keyword>
<accession>A0AAE3K912</accession>
<comment type="caution">
    <text evidence="4">The sequence shown here is derived from an EMBL/GenBank/DDBJ whole genome shotgun (WGS) entry which is preliminary data.</text>
</comment>